<gene>
    <name evidence="2" type="ORF">E1956_39315</name>
</gene>
<dbReference type="EMBL" id="CP038151">
    <property type="protein sequence ID" value="QBR03208.1"/>
    <property type="molecule type" value="Genomic_DNA"/>
</dbReference>
<dbReference type="PROSITE" id="PS51819">
    <property type="entry name" value="VOC"/>
    <property type="match status" value="1"/>
</dbReference>
<proteinExistence type="predicted"/>
<dbReference type="Pfam" id="PF00903">
    <property type="entry name" value="Glyoxalase"/>
    <property type="match status" value="1"/>
</dbReference>
<evidence type="ECO:0000259" key="1">
    <source>
        <dbReference type="PROSITE" id="PS51819"/>
    </source>
</evidence>
<sequence>MNRPSIAGIHHLKFNVSDLDRSLAFYSVALGAKRIPELDHRLPDGELFAYILEIDRLGTYLELRASPAKAAREAGLDPVTFSVETHDDLVAWHDYLEANGIPHSPVFTGVTGWLLAAEDPDGRHLRFYTLETHPVTTAFSSDEYWLGV</sequence>
<dbReference type="InterPro" id="IPR037523">
    <property type="entry name" value="VOC_core"/>
</dbReference>
<reference evidence="2 3" key="1">
    <citation type="submission" date="2019-03" db="EMBL/GenBank/DDBJ databases">
        <title>Paraburkholderia sp. 7MH5, isolated from subtropical forest soil.</title>
        <authorList>
            <person name="Gao Z.-H."/>
            <person name="Qiu L.-H."/>
        </authorList>
    </citation>
    <scope>NUCLEOTIDE SEQUENCE [LARGE SCALE GENOMIC DNA]</scope>
    <source>
        <strain evidence="2 3">7MH5</strain>
    </source>
</reference>
<dbReference type="Gene3D" id="3.10.180.10">
    <property type="entry name" value="2,3-Dihydroxybiphenyl 1,2-Dioxygenase, domain 1"/>
    <property type="match status" value="1"/>
</dbReference>
<evidence type="ECO:0000313" key="3">
    <source>
        <dbReference type="Proteomes" id="UP000295727"/>
    </source>
</evidence>
<accession>A0A4P7D570</accession>
<protein>
    <submittedName>
        <fullName evidence="2">VOC family protein</fullName>
    </submittedName>
</protein>
<dbReference type="OrthoDB" id="4265398at2"/>
<dbReference type="AlphaFoldDB" id="A0A4P7D570"/>
<dbReference type="Proteomes" id="UP000295727">
    <property type="component" value="Chromosome 4"/>
</dbReference>
<name>A0A4P7D570_9BURK</name>
<evidence type="ECO:0000313" key="2">
    <source>
        <dbReference type="EMBL" id="QBR03208.1"/>
    </source>
</evidence>
<organism evidence="2 3">
    <name type="scientific">Paraburkholderia pallida</name>
    <dbReference type="NCBI Taxonomy" id="2547399"/>
    <lineage>
        <taxon>Bacteria</taxon>
        <taxon>Pseudomonadati</taxon>
        <taxon>Pseudomonadota</taxon>
        <taxon>Betaproteobacteria</taxon>
        <taxon>Burkholderiales</taxon>
        <taxon>Burkholderiaceae</taxon>
        <taxon>Paraburkholderia</taxon>
    </lineage>
</organism>
<feature type="domain" description="VOC" evidence="1">
    <location>
        <begin position="8"/>
        <end position="130"/>
    </location>
</feature>
<dbReference type="SUPFAM" id="SSF54593">
    <property type="entry name" value="Glyoxalase/Bleomycin resistance protein/Dihydroxybiphenyl dioxygenase"/>
    <property type="match status" value="1"/>
</dbReference>
<dbReference type="KEGG" id="ppai:E1956_39315"/>
<dbReference type="InterPro" id="IPR029068">
    <property type="entry name" value="Glyas_Bleomycin-R_OHBP_Dase"/>
</dbReference>
<dbReference type="RefSeq" id="WP_134758707.1">
    <property type="nucleotide sequence ID" value="NZ_CP038151.1"/>
</dbReference>
<dbReference type="InterPro" id="IPR004360">
    <property type="entry name" value="Glyas_Fos-R_dOase_dom"/>
</dbReference>
<keyword evidence="3" id="KW-1185">Reference proteome</keyword>